<evidence type="ECO:0000313" key="5">
    <source>
        <dbReference type="Proteomes" id="UP001589627"/>
    </source>
</evidence>
<protein>
    <submittedName>
        <fullName evidence="4">AAA family ATPase</fullName>
    </submittedName>
</protein>
<dbReference type="Gene3D" id="3.40.50.300">
    <property type="entry name" value="P-loop containing nucleotide triphosphate hydrolases"/>
    <property type="match status" value="1"/>
</dbReference>
<dbReference type="Pfam" id="PF13191">
    <property type="entry name" value="AAA_16"/>
    <property type="match status" value="1"/>
</dbReference>
<name>A0ABV5YA65_9ACTN</name>
<evidence type="ECO:0000256" key="1">
    <source>
        <dbReference type="ARBA" id="ARBA00022741"/>
    </source>
</evidence>
<dbReference type="SUPFAM" id="SSF52540">
    <property type="entry name" value="P-loop containing nucleoside triphosphate hydrolases"/>
    <property type="match status" value="1"/>
</dbReference>
<reference evidence="4 5" key="1">
    <citation type="submission" date="2024-09" db="EMBL/GenBank/DDBJ databases">
        <authorList>
            <person name="Sun Q."/>
            <person name="Mori K."/>
        </authorList>
    </citation>
    <scope>NUCLEOTIDE SEQUENCE [LARGE SCALE GENOMIC DNA]</scope>
    <source>
        <strain evidence="4 5">TBRC 0563</strain>
    </source>
</reference>
<dbReference type="InterPro" id="IPR027417">
    <property type="entry name" value="P-loop_NTPase"/>
</dbReference>
<dbReference type="RefSeq" id="WP_378194158.1">
    <property type="nucleotide sequence ID" value="NZ_JBHLZP010000006.1"/>
</dbReference>
<keyword evidence="2" id="KW-0067">ATP-binding</keyword>
<comment type="caution">
    <text evidence="4">The sequence shown here is derived from an EMBL/GenBank/DDBJ whole genome shotgun (WGS) entry which is preliminary data.</text>
</comment>
<dbReference type="Gene3D" id="1.25.40.10">
    <property type="entry name" value="Tetratricopeptide repeat domain"/>
    <property type="match status" value="1"/>
</dbReference>
<keyword evidence="1" id="KW-0547">Nucleotide-binding</keyword>
<dbReference type="Proteomes" id="UP001589627">
    <property type="component" value="Unassembled WGS sequence"/>
</dbReference>
<feature type="domain" description="Orc1-like AAA ATPase" evidence="3">
    <location>
        <begin position="5"/>
        <end position="198"/>
    </location>
</feature>
<evidence type="ECO:0000256" key="2">
    <source>
        <dbReference type="ARBA" id="ARBA00022840"/>
    </source>
</evidence>
<dbReference type="SUPFAM" id="SSF48452">
    <property type="entry name" value="TPR-like"/>
    <property type="match status" value="1"/>
</dbReference>
<dbReference type="PANTHER" id="PTHR16305">
    <property type="entry name" value="TESTICULAR SOLUBLE ADENYLYL CYCLASE"/>
    <property type="match status" value="1"/>
</dbReference>
<keyword evidence="5" id="KW-1185">Reference proteome</keyword>
<proteinExistence type="predicted"/>
<evidence type="ECO:0000313" key="4">
    <source>
        <dbReference type="EMBL" id="MFB9830987.1"/>
    </source>
</evidence>
<organism evidence="4 5">
    <name type="scientific">Actinoallomurus acaciae</name>
    <dbReference type="NCBI Taxonomy" id="502577"/>
    <lineage>
        <taxon>Bacteria</taxon>
        <taxon>Bacillati</taxon>
        <taxon>Actinomycetota</taxon>
        <taxon>Actinomycetes</taxon>
        <taxon>Streptosporangiales</taxon>
        <taxon>Thermomonosporaceae</taxon>
        <taxon>Actinoallomurus</taxon>
    </lineage>
</organism>
<dbReference type="InterPro" id="IPR011990">
    <property type="entry name" value="TPR-like_helical_dom_sf"/>
</dbReference>
<evidence type="ECO:0000259" key="3">
    <source>
        <dbReference type="Pfam" id="PF13191"/>
    </source>
</evidence>
<dbReference type="InterPro" id="IPR041664">
    <property type="entry name" value="AAA_16"/>
</dbReference>
<dbReference type="PANTHER" id="PTHR16305:SF28">
    <property type="entry name" value="GUANYLATE CYCLASE DOMAIN-CONTAINING PROTEIN"/>
    <property type="match status" value="1"/>
</dbReference>
<sequence>MNKSFVNRRDEMRRLEEFYMRVQTGNGGILLLSGVAGIGKTALLNEFRKNHSGASEKRSTRIVATRCNTQIGQEDAYGPIKSTLSQLRSKAPRRLWRASKAASKAVPDLLALVPTAGPALKAASQVTAAAIEAGVTAGDSLSPYRESVIQAVSSAVASTSSAEHPVIMIIDDAHRIDPSTSAVIDHLTDELADRHLGFILSLAVEEMQSRKDLHHLLQKWERNDILTEVELKGLTESATEKFVLQNFSAEAELAIPAISELQALTDGHPLFLTQCLQFIAEARSIDFDITTPIFRTVRSAIGRRLENLDKETLELLTLGATQGDIFTTATLEGMSSLSHTQILNRLHELSRKHGLIKINERTEWTDDSYSDSYYFEHGLLQQILYERQSHALARERHAHIAETLSSLTADDPDTPLRVSLDIIRHYRAAGKFEEAIGRSLTVARQVAIIGTSFDEAESVCRSAIIDLHKIPRWTRQDRWLAEATELLLILTETHWRVPKHGASDSDVMTLARDAQQAAERVGDSRLIARMLLLRGRVTLHTTGLAESLRLLERSIEVGRAAGDPVTLFVALAELGRQLPKRDLNAGLEILHEAERLFEESYELRNSLDPAVLHARNLTEMQLGVNYFDIGEFGEAEQRLSRCVEHLRTQPFNVELPIALNYLAQLKISMGARDEAYAVLTDALTLEENRGGPSGWHAYNKILLALTISPYSDRESCRRIADEAWAETEETWLVNLVPIVRNIYATVLLERADGDASWLDDADRLAANTIDETQKTGMVRSEIAALVLRSRIARIRGDRSSAVELAIQAVTILTQFGDLPALRTEEVLLHAALAIKDGGDSRFAISLLKRAWREVQRKSNSIADPIARTRFINNVPLNQLIARLQ</sequence>
<accession>A0ABV5YA65</accession>
<dbReference type="EMBL" id="JBHLZP010000006">
    <property type="protein sequence ID" value="MFB9830987.1"/>
    <property type="molecule type" value="Genomic_DNA"/>
</dbReference>
<gene>
    <name evidence="4" type="ORF">ACFFNX_02130</name>
</gene>